<name>A0A2I6PDB5_9CAUD</name>
<dbReference type="RefSeq" id="YP_010083665.1">
    <property type="nucleotide sequence ID" value="NC_055046.1"/>
</dbReference>
<accession>A0A2I6PDB5</accession>
<organism evidence="1 2">
    <name type="scientific">Staphylococcus phage phiSa2wa_st5</name>
    <dbReference type="NCBI Taxonomy" id="2060951"/>
    <lineage>
        <taxon>Viruses</taxon>
        <taxon>Duplodnaviria</taxon>
        <taxon>Heunggongvirae</taxon>
        <taxon>Uroviricota</taxon>
        <taxon>Caudoviricetes</taxon>
        <taxon>Triavirus</taxon>
        <taxon>Triavirus st5</taxon>
    </lineage>
</organism>
<evidence type="ECO:0000313" key="2">
    <source>
        <dbReference type="Proteomes" id="UP000240847"/>
    </source>
</evidence>
<dbReference type="GeneID" id="65072649"/>
<dbReference type="KEGG" id="vg:65072649"/>
<protein>
    <submittedName>
        <fullName evidence="1">Uncharacterized protein</fullName>
    </submittedName>
</protein>
<reference evidence="2" key="1">
    <citation type="submission" date="2017-10" db="EMBL/GenBank/DDBJ databases">
        <title>Characterization of PVL bacteriophage from community-associated Staphylococcus aureus in Western Australia.</title>
        <authorList>
            <person name="O'Brien F.G."/>
            <person name="Baines S.L."/>
            <person name="Howden B.P."/>
            <person name="Coombs G.W."/>
        </authorList>
    </citation>
    <scope>NUCLEOTIDE SEQUENCE [LARGE SCALE GENOMIC DNA]</scope>
</reference>
<sequence length="25" mass="2764">MCVCLRPVESLNVVTKYCVTSPKPP</sequence>
<proteinExistence type="predicted"/>
<keyword evidence="2" id="KW-1185">Reference proteome</keyword>
<dbReference type="Proteomes" id="UP000240847">
    <property type="component" value="Segment"/>
</dbReference>
<evidence type="ECO:0000313" key="1">
    <source>
        <dbReference type="EMBL" id="AUM57718.1"/>
    </source>
</evidence>
<dbReference type="EMBL" id="MG029509">
    <property type="protein sequence ID" value="AUM57718.1"/>
    <property type="molecule type" value="Genomic_DNA"/>
</dbReference>